<dbReference type="Proteomes" id="UP001196413">
    <property type="component" value="Unassembled WGS sequence"/>
</dbReference>
<organism evidence="1 2">
    <name type="scientific">Parelaphostrongylus tenuis</name>
    <name type="common">Meningeal worm</name>
    <dbReference type="NCBI Taxonomy" id="148309"/>
    <lineage>
        <taxon>Eukaryota</taxon>
        <taxon>Metazoa</taxon>
        <taxon>Ecdysozoa</taxon>
        <taxon>Nematoda</taxon>
        <taxon>Chromadorea</taxon>
        <taxon>Rhabditida</taxon>
        <taxon>Rhabditina</taxon>
        <taxon>Rhabditomorpha</taxon>
        <taxon>Strongyloidea</taxon>
        <taxon>Metastrongylidae</taxon>
        <taxon>Parelaphostrongylus</taxon>
    </lineage>
</organism>
<feature type="non-terminal residue" evidence="1">
    <location>
        <position position="1"/>
    </location>
</feature>
<dbReference type="EMBL" id="JAHQIW010000525">
    <property type="protein sequence ID" value="KAJ1348594.1"/>
    <property type="molecule type" value="Genomic_DNA"/>
</dbReference>
<protein>
    <submittedName>
        <fullName evidence="1">Uncharacterized protein</fullName>
    </submittedName>
</protein>
<name>A0AAD5QGH5_PARTN</name>
<sequence>FEATSGNGAGSSAYSSLVLLIVYKSNKINKHGHWVGTVLLNTCELIERAIEKRRILFQTLPTT</sequence>
<evidence type="ECO:0000313" key="2">
    <source>
        <dbReference type="Proteomes" id="UP001196413"/>
    </source>
</evidence>
<keyword evidence="2" id="KW-1185">Reference proteome</keyword>
<reference evidence="1" key="1">
    <citation type="submission" date="2021-06" db="EMBL/GenBank/DDBJ databases">
        <title>Parelaphostrongylus tenuis whole genome reference sequence.</title>
        <authorList>
            <person name="Garwood T.J."/>
            <person name="Larsen P.A."/>
            <person name="Fountain-Jones N.M."/>
            <person name="Garbe J.R."/>
            <person name="Macchietto M.G."/>
            <person name="Kania S.A."/>
            <person name="Gerhold R.W."/>
            <person name="Richards J.E."/>
            <person name="Wolf T.M."/>
        </authorList>
    </citation>
    <scope>NUCLEOTIDE SEQUENCE</scope>
    <source>
        <strain evidence="1">MNPRO001-30</strain>
        <tissue evidence="1">Meninges</tissue>
    </source>
</reference>
<comment type="caution">
    <text evidence="1">The sequence shown here is derived from an EMBL/GenBank/DDBJ whole genome shotgun (WGS) entry which is preliminary data.</text>
</comment>
<accession>A0AAD5QGH5</accession>
<proteinExistence type="predicted"/>
<dbReference type="AlphaFoldDB" id="A0AAD5QGH5"/>
<gene>
    <name evidence="1" type="ORF">KIN20_003928</name>
</gene>
<evidence type="ECO:0000313" key="1">
    <source>
        <dbReference type="EMBL" id="KAJ1348594.1"/>
    </source>
</evidence>